<feature type="region of interest" description="Disordered" evidence="1">
    <location>
        <begin position="334"/>
        <end position="359"/>
    </location>
</feature>
<dbReference type="GO" id="GO:0007605">
    <property type="term" value="P:sensory perception of sound"/>
    <property type="evidence" value="ECO:0007669"/>
    <property type="project" value="InterPro"/>
</dbReference>
<dbReference type="Pfam" id="PF23733">
    <property type="entry name" value="GRXCR1-2_C"/>
    <property type="match status" value="1"/>
</dbReference>
<dbReference type="InterPro" id="IPR002109">
    <property type="entry name" value="Glutaredoxin"/>
</dbReference>
<dbReference type="CDD" id="cd03031">
    <property type="entry name" value="GRX_GRX_like"/>
    <property type="match status" value="1"/>
</dbReference>
<dbReference type="EMBL" id="AXCM01000631">
    <property type="status" value="NOT_ANNOTATED_CDS"/>
    <property type="molecule type" value="Genomic_DNA"/>
</dbReference>
<dbReference type="SUPFAM" id="SSF52833">
    <property type="entry name" value="Thioredoxin-like"/>
    <property type="match status" value="1"/>
</dbReference>
<feature type="region of interest" description="Disordered" evidence="1">
    <location>
        <begin position="661"/>
        <end position="694"/>
    </location>
</feature>
<name>A0A182M2D6_9DIPT</name>
<feature type="compositionally biased region" description="Polar residues" evidence="1">
    <location>
        <begin position="1"/>
        <end position="15"/>
    </location>
</feature>
<feature type="compositionally biased region" description="Basic and acidic residues" evidence="1">
    <location>
        <begin position="518"/>
        <end position="532"/>
    </location>
</feature>
<feature type="compositionally biased region" description="Low complexity" evidence="1">
    <location>
        <begin position="806"/>
        <end position="817"/>
    </location>
</feature>
<feature type="domain" description="Glutaredoxin" evidence="2">
    <location>
        <begin position="877"/>
        <end position="944"/>
    </location>
</feature>
<dbReference type="InterPro" id="IPR036249">
    <property type="entry name" value="Thioredoxin-like_sf"/>
</dbReference>
<evidence type="ECO:0000259" key="2">
    <source>
        <dbReference type="Pfam" id="PF00462"/>
    </source>
</evidence>
<reference evidence="4" key="1">
    <citation type="submission" date="2013-09" db="EMBL/GenBank/DDBJ databases">
        <title>The Genome Sequence of Anopheles culicifacies species A.</title>
        <authorList>
            <consortium name="The Broad Institute Genomics Platform"/>
            <person name="Neafsey D.E."/>
            <person name="Besansky N."/>
            <person name="Howell P."/>
            <person name="Walton C."/>
            <person name="Young S.K."/>
            <person name="Zeng Q."/>
            <person name="Gargeya S."/>
            <person name="Fitzgerald M."/>
            <person name="Haas B."/>
            <person name="Abouelleil A."/>
            <person name="Allen A.W."/>
            <person name="Alvarado L."/>
            <person name="Arachchi H.M."/>
            <person name="Berlin A.M."/>
            <person name="Chapman S.B."/>
            <person name="Gainer-Dewar J."/>
            <person name="Goldberg J."/>
            <person name="Griggs A."/>
            <person name="Gujja S."/>
            <person name="Hansen M."/>
            <person name="Howarth C."/>
            <person name="Imamovic A."/>
            <person name="Ireland A."/>
            <person name="Larimer J."/>
            <person name="McCowan C."/>
            <person name="Murphy C."/>
            <person name="Pearson M."/>
            <person name="Poon T.W."/>
            <person name="Priest M."/>
            <person name="Roberts A."/>
            <person name="Saif S."/>
            <person name="Shea T."/>
            <person name="Sisk P."/>
            <person name="Sykes S."/>
            <person name="Wortman J."/>
            <person name="Nusbaum C."/>
            <person name="Birren B."/>
        </authorList>
    </citation>
    <scope>NUCLEOTIDE SEQUENCE [LARGE SCALE GENOMIC DNA]</scope>
    <source>
        <strain evidence="4">A-37</strain>
    </source>
</reference>
<dbReference type="Proteomes" id="UP000075883">
    <property type="component" value="Unassembled WGS sequence"/>
</dbReference>
<dbReference type="PANTHER" id="PTHR46990:SF1">
    <property type="entry name" value="GLUTAREDOXIN DOMAIN-CONTAINING CYSTEINE-RICH PROTEIN 1"/>
    <property type="match status" value="1"/>
</dbReference>
<dbReference type="PROSITE" id="PS51354">
    <property type="entry name" value="GLUTAREDOXIN_2"/>
    <property type="match status" value="1"/>
</dbReference>
<feature type="region of interest" description="Disordered" evidence="1">
    <location>
        <begin position="1"/>
        <end position="48"/>
    </location>
</feature>
<dbReference type="CDD" id="cd01060">
    <property type="entry name" value="Membrane-FADS-like"/>
    <property type="match status" value="1"/>
</dbReference>
<organism evidence="3 4">
    <name type="scientific">Anopheles culicifacies</name>
    <dbReference type="NCBI Taxonomy" id="139723"/>
    <lineage>
        <taxon>Eukaryota</taxon>
        <taxon>Metazoa</taxon>
        <taxon>Ecdysozoa</taxon>
        <taxon>Arthropoda</taxon>
        <taxon>Hexapoda</taxon>
        <taxon>Insecta</taxon>
        <taxon>Pterygota</taxon>
        <taxon>Neoptera</taxon>
        <taxon>Endopterygota</taxon>
        <taxon>Diptera</taxon>
        <taxon>Nematocera</taxon>
        <taxon>Culicoidea</taxon>
        <taxon>Culicidae</taxon>
        <taxon>Anophelinae</taxon>
        <taxon>Anopheles</taxon>
        <taxon>culicifacies species complex</taxon>
    </lineage>
</organism>
<keyword evidence="4" id="KW-1185">Reference proteome</keyword>
<proteinExistence type="predicted"/>
<feature type="region of interest" description="Disordered" evidence="1">
    <location>
        <begin position="457"/>
        <end position="477"/>
    </location>
</feature>
<dbReference type="PANTHER" id="PTHR46990">
    <property type="entry name" value="GLUTAREDOXIN DOMAIN-CONTAINING CYSTEINE-RICH PROTEIN 1"/>
    <property type="match status" value="1"/>
</dbReference>
<feature type="compositionally biased region" description="Polar residues" evidence="1">
    <location>
        <begin position="534"/>
        <end position="543"/>
    </location>
</feature>
<protein>
    <recommendedName>
        <fullName evidence="2">Glutaredoxin domain-containing protein</fullName>
    </recommendedName>
</protein>
<evidence type="ECO:0000256" key="1">
    <source>
        <dbReference type="SAM" id="MobiDB-lite"/>
    </source>
</evidence>
<reference evidence="3" key="2">
    <citation type="submission" date="2020-05" db="UniProtKB">
        <authorList>
            <consortium name="EnsemblMetazoa"/>
        </authorList>
    </citation>
    <scope>IDENTIFICATION</scope>
    <source>
        <strain evidence="3">A-37</strain>
    </source>
</reference>
<dbReference type="EnsemblMetazoa" id="ACUA007748-RA">
    <property type="protein sequence ID" value="ACUA007748-PA"/>
    <property type="gene ID" value="ACUA007748"/>
</dbReference>
<dbReference type="InterPro" id="IPR042797">
    <property type="entry name" value="GRXCR1"/>
</dbReference>
<dbReference type="STRING" id="139723.A0A182M2D6"/>
<sequence>MDSASAASTDQQQPEKTCLPKATVNAENVDEEEERNGTGGVGGASSMTDVDGAALEECAGDVELPLCRVSPPPPMVESMVEHSHCALAVQPSTNEEHAAVPNTSDEETLPNTTVEIPELVGEALVAERLMFITALAPSGEEEVPAAEINQVAENHNTLATIVSDHGAATINGAQQQQIVYIRGTSTAEVAAATAPTSTPTTAVTTGSPSALVHCSTHPNNNVVRIQIIPAECEQQPTSPSPVGSVSLEDCNNNSVRGVGTSVSVVDTQSGTKCQNAQVTVVSFGGTSDGAECTAGPLSAGDDNADRSLSPSCAHDAVLVTVTIEDRTLLSIPSTASPEPVKTEVSTEVGVAPSDTEEGTDMVQKKLIVPKGVPNADTTELDSSTYVYYMAAMTAATRDGPRTPASSASGGSSGQCSPSDMLDSGTCSDIELTPPPLPKKMSQILKSSAAIKKSLGADGIRQSVSPTPTPPPVSAATGGTVVSNELRQFSPVDKVTDSVINQQGHHHHHHHMEFQRLTQQHEEERNRQNEHGKHQTSVDLTSDSYAARQQQQQQRQTPSQLGSIIATDSDGSESCLSCDSLNFEHLSSLQPLVEITHGNDIAPVTVERDIPTDTSTDSGEPTQQIRPKVPAYLGAKRDGSGVCILPDSLLAAIRGSRPKVYCTDDDDDDNDSVDGDRHRKHFAPAVPSQNGEPGTLDLSSLASAAAAATTTTTRSILMDKINSLECGNRMHHRATDQTDHQHDPSSNYLQHMHHLTINDPAGVTRAQSSCSAGSFTTESVRSNQFESDRYYKFHINERGRPDGSGEPGSSSPETTPSVVDDDESFAGLKDLSNGTSTIRSNKGTVRGVKNRVRNGIATFLQMQQTGLKNYKDKEAGKVVVYSTSMGIVRETYTKCMNVKQILRTLLVKFEEKDIFMSNEYQQEIKERMQVDTINIPQVFVDGQHIGDAECIERLNESGELRKMLKPYKCLESPYMCKVCGGYRLLPCPSCGGSKKSIHRNHFTAEFVALKCMNCDEVGLVKCHNC</sequence>
<feature type="compositionally biased region" description="Acidic residues" evidence="1">
    <location>
        <begin position="662"/>
        <end position="672"/>
    </location>
</feature>
<feature type="region of interest" description="Disordered" evidence="1">
    <location>
        <begin position="500"/>
        <end position="567"/>
    </location>
</feature>
<accession>A0A182M2D6</accession>
<feature type="compositionally biased region" description="Polar residues" evidence="1">
    <location>
        <begin position="831"/>
        <end position="841"/>
    </location>
</feature>
<dbReference type="Pfam" id="PF00462">
    <property type="entry name" value="Glutaredoxin"/>
    <property type="match status" value="1"/>
</dbReference>
<feature type="region of interest" description="Disordered" evidence="1">
    <location>
        <begin position="396"/>
        <end position="439"/>
    </location>
</feature>
<dbReference type="AlphaFoldDB" id="A0A182M2D6"/>
<evidence type="ECO:0000313" key="4">
    <source>
        <dbReference type="Proteomes" id="UP000075883"/>
    </source>
</evidence>
<evidence type="ECO:0000313" key="3">
    <source>
        <dbReference type="EnsemblMetazoa" id="ACUA007748-PA"/>
    </source>
</evidence>
<dbReference type="VEuPathDB" id="VectorBase:ACUA007748"/>
<dbReference type="Gene3D" id="3.40.30.10">
    <property type="entry name" value="Glutaredoxin"/>
    <property type="match status" value="1"/>
</dbReference>
<feature type="region of interest" description="Disordered" evidence="1">
    <location>
        <begin position="795"/>
        <end position="841"/>
    </location>
</feature>